<evidence type="ECO:0000313" key="2">
    <source>
        <dbReference type="EMBL" id="ADE55235.1"/>
    </source>
</evidence>
<dbReference type="Pfam" id="PF04338">
    <property type="entry name" value="DUF481"/>
    <property type="match status" value="1"/>
</dbReference>
<feature type="compositionally biased region" description="Low complexity" evidence="1">
    <location>
        <begin position="136"/>
        <end position="152"/>
    </location>
</feature>
<keyword evidence="3" id="KW-1185">Reference proteome</keyword>
<reference evidence="2 3" key="1">
    <citation type="journal article" date="2010" name="Stand. Genomic Sci.">
        <title>Complete genome sequence of Coraliomargarita akajimensis type strain (04OKA010-24).</title>
        <authorList>
            <person name="Mavromatis K."/>
            <person name="Abt B."/>
            <person name="Brambilla E."/>
            <person name="Lapidus A."/>
            <person name="Copeland A."/>
            <person name="Deshpande S."/>
            <person name="Nolan M."/>
            <person name="Lucas S."/>
            <person name="Tice H."/>
            <person name="Cheng J.F."/>
            <person name="Han C."/>
            <person name="Detter J.C."/>
            <person name="Woyke T."/>
            <person name="Goodwin L."/>
            <person name="Pitluck S."/>
            <person name="Held B."/>
            <person name="Brettin T."/>
            <person name="Tapia R."/>
            <person name="Ivanova N."/>
            <person name="Mikhailova N."/>
            <person name="Pati A."/>
            <person name="Liolios K."/>
            <person name="Chen A."/>
            <person name="Palaniappan K."/>
            <person name="Land M."/>
            <person name="Hauser L."/>
            <person name="Chang Y.J."/>
            <person name="Jeffries C.D."/>
            <person name="Rohde M."/>
            <person name="Goker M."/>
            <person name="Bristow J."/>
            <person name="Eisen J.A."/>
            <person name="Markowitz V."/>
            <person name="Hugenholtz P."/>
            <person name="Klenk H.P."/>
            <person name="Kyrpides N.C."/>
        </authorList>
    </citation>
    <scope>NUCLEOTIDE SEQUENCE [LARGE SCALE GENOMIC DNA]</scope>
    <source>
        <strain evidence="3">DSM 45221 / IAM 15411 / JCM 23193 / KCTC 12865</strain>
    </source>
</reference>
<protein>
    <recommendedName>
        <fullName evidence="4">Salt-induced outer membrane protein</fullName>
    </recommendedName>
</protein>
<name>D5EM75_CORAD</name>
<dbReference type="EMBL" id="CP001998">
    <property type="protein sequence ID" value="ADE55235.1"/>
    <property type="molecule type" value="Genomic_DNA"/>
</dbReference>
<evidence type="ECO:0008006" key="4">
    <source>
        <dbReference type="Google" id="ProtNLM"/>
    </source>
</evidence>
<organism evidence="2 3">
    <name type="scientific">Coraliomargarita akajimensis (strain DSM 45221 / IAM 15411 / JCM 23193 / KCTC 12865 / 04OKA010-24)</name>
    <dbReference type="NCBI Taxonomy" id="583355"/>
    <lineage>
        <taxon>Bacteria</taxon>
        <taxon>Pseudomonadati</taxon>
        <taxon>Verrucomicrobiota</taxon>
        <taxon>Opitutia</taxon>
        <taxon>Puniceicoccales</taxon>
        <taxon>Coraliomargaritaceae</taxon>
        <taxon>Coraliomargarita</taxon>
    </lineage>
</organism>
<dbReference type="OrthoDB" id="192857at2"/>
<dbReference type="eggNOG" id="COG3137">
    <property type="taxonomic scope" value="Bacteria"/>
</dbReference>
<dbReference type="InterPro" id="IPR007433">
    <property type="entry name" value="DUF481"/>
</dbReference>
<dbReference type="KEGG" id="caa:Caka_2218"/>
<dbReference type="Proteomes" id="UP000000925">
    <property type="component" value="Chromosome"/>
</dbReference>
<dbReference type="eggNOG" id="COG5373">
    <property type="taxonomic scope" value="Bacteria"/>
</dbReference>
<dbReference type="STRING" id="583355.Caka_2218"/>
<evidence type="ECO:0000256" key="1">
    <source>
        <dbReference type="SAM" id="MobiDB-lite"/>
    </source>
</evidence>
<accession>D5EM75</accession>
<proteinExistence type="predicted"/>
<dbReference type="AlphaFoldDB" id="D5EM75"/>
<dbReference type="HOGENOM" id="CLU_680978_0_0_0"/>
<feature type="region of interest" description="Disordered" evidence="1">
    <location>
        <begin position="136"/>
        <end position="157"/>
    </location>
</feature>
<sequence>MLANGPMSLSAQHSYTMQRSLQLRCLVVLACLCLGHFSHAVSIVTIDSGERIIGDVLAESTEETLAIQSGAFGKLTIARSRVVKIEEQLAVAAPATSPAPIAETDATPAPKPVADANAVEVSKPKPKPEPEVVLAEAPAPAQPQTAVVEPQAKTSEELQDIEQERIEKRLYNYLTGFSAPESWKGSLKVGMNVSTGDSKWNETYLRGTLEVREKGSPHLYRYAGTYIYRENERSDGSTYKSQDRYDASFLYRYNFDNDWFVQNTLVWRVDQKKGIDRDLSDMLGVGYAFNPFKTVKFNLGANAGVGQYETANETTRDGINPLVGFFEELSWKPLKRTSLVHSFRYYINPQNTYQYSFLMKTALRVRMTDLLGFEFSYNKDYDNDTGAGNNKNDTRWLNALIVYF</sequence>
<evidence type="ECO:0000313" key="3">
    <source>
        <dbReference type="Proteomes" id="UP000000925"/>
    </source>
</evidence>
<gene>
    <name evidence="2" type="ordered locus">Caka_2218</name>
</gene>